<organism evidence="5 6">
    <name type="scientific">Frankliniella fusca</name>
    <dbReference type="NCBI Taxonomy" id="407009"/>
    <lineage>
        <taxon>Eukaryota</taxon>
        <taxon>Metazoa</taxon>
        <taxon>Ecdysozoa</taxon>
        <taxon>Arthropoda</taxon>
        <taxon>Hexapoda</taxon>
        <taxon>Insecta</taxon>
        <taxon>Pterygota</taxon>
        <taxon>Neoptera</taxon>
        <taxon>Paraneoptera</taxon>
        <taxon>Thysanoptera</taxon>
        <taxon>Terebrantia</taxon>
        <taxon>Thripoidea</taxon>
        <taxon>Thripidae</taxon>
        <taxon>Frankliniella</taxon>
    </lineage>
</organism>
<feature type="region of interest" description="Disordered" evidence="2">
    <location>
        <begin position="1"/>
        <end position="30"/>
    </location>
</feature>
<evidence type="ECO:0000256" key="2">
    <source>
        <dbReference type="SAM" id="MobiDB-lite"/>
    </source>
</evidence>
<proteinExistence type="predicted"/>
<feature type="compositionally biased region" description="Basic and acidic residues" evidence="2">
    <location>
        <begin position="19"/>
        <end position="30"/>
    </location>
</feature>
<feature type="region of interest" description="Disordered" evidence="2">
    <location>
        <begin position="94"/>
        <end position="125"/>
    </location>
</feature>
<sequence length="478" mass="54074">MDGKTENIPVSKMRVKNTVSERERSKAEYRHFDPETLTDFQPKKQYYAYSKQGVVPDEKGVVKESLWVCYIGRLAATHEELQNTRMRFPAGLDFNVSESDTSMDEGRDFGDDDDDDDDDDDNASLTVKAPRTHASYLECGKSGRKKTQKENIGDHIRIQSLAPDRVRILGQTNRRFQNIENQKAAHVNRCEEFMMRNSDEILDQAEDTVVKRMRELEQALASEKARREAAENKYDTLVQTELSLLKDCVGKLQTEFNSNIVFIKTELETIKSSLSDIKSTSAASSTSVDTGMTEENERVVIGSGISCQKHALNNMRHTDTHADWAKLLLCGVFGEEAHLYRLKPTKAKGFKPFPPNFINEAKALFSDWLVREDSSIKYSSVEVQQLVGGLPGYLSERATSLYFQRTGIKKNYVRKDANTPKRKYVKRGEKNREGLETAALLDSSVQERRPEQYAAGLPPLTVHLQGEKDIATAVLTPL</sequence>
<feature type="coiled-coil region" evidence="1">
    <location>
        <begin position="213"/>
        <end position="240"/>
    </location>
</feature>
<reference evidence="5" key="1">
    <citation type="submission" date="2021-07" db="EMBL/GenBank/DDBJ databases">
        <authorList>
            <person name="Catto M.A."/>
            <person name="Jacobson A."/>
            <person name="Kennedy G."/>
            <person name="Labadie P."/>
            <person name="Hunt B.G."/>
            <person name="Srinivasan R."/>
        </authorList>
    </citation>
    <scope>NUCLEOTIDE SEQUENCE</scope>
    <source>
        <strain evidence="5">PL_HMW_Pooled</strain>
        <tissue evidence="5">Head</tissue>
    </source>
</reference>
<keyword evidence="6" id="KW-1185">Reference proteome</keyword>
<evidence type="ECO:0000313" key="4">
    <source>
        <dbReference type="EMBL" id="KAK3921434.1"/>
    </source>
</evidence>
<feature type="compositionally biased region" description="Acidic residues" evidence="2">
    <location>
        <begin position="110"/>
        <end position="122"/>
    </location>
</feature>
<gene>
    <name evidence="4" type="ORF">KUF71_001214</name>
    <name evidence="5" type="ORF">KUF71_003428</name>
    <name evidence="3" type="ORF">KUF71_006775</name>
</gene>
<reference evidence="5" key="2">
    <citation type="journal article" date="2023" name="BMC Genomics">
        <title>Pest status, molecular evolution, and epigenetic factors derived from the genome assembly of Frankliniella fusca, a thysanopteran phytovirus vector.</title>
        <authorList>
            <person name="Catto M.A."/>
            <person name="Labadie P.E."/>
            <person name="Jacobson A.L."/>
            <person name="Kennedy G.G."/>
            <person name="Srinivasan R."/>
            <person name="Hunt B.G."/>
        </authorList>
    </citation>
    <scope>NUCLEOTIDE SEQUENCE</scope>
    <source>
        <strain evidence="5">PL_HMW_Pooled</strain>
    </source>
</reference>
<keyword evidence="1" id="KW-0175">Coiled coil</keyword>
<dbReference type="Proteomes" id="UP001219518">
    <property type="component" value="Unassembled WGS sequence"/>
</dbReference>
<dbReference type="EMBL" id="JAHWGI010000685">
    <property type="protein sequence ID" value="KAK3917156.1"/>
    <property type="molecule type" value="Genomic_DNA"/>
</dbReference>
<dbReference type="EMBL" id="JAHWGI010001401">
    <property type="protein sequence ID" value="KAK3929421.1"/>
    <property type="molecule type" value="Genomic_DNA"/>
</dbReference>
<evidence type="ECO:0000313" key="3">
    <source>
        <dbReference type="EMBL" id="KAK3917156.1"/>
    </source>
</evidence>
<evidence type="ECO:0000313" key="6">
    <source>
        <dbReference type="Proteomes" id="UP001219518"/>
    </source>
</evidence>
<evidence type="ECO:0000313" key="5">
    <source>
        <dbReference type="EMBL" id="KAK3929421.1"/>
    </source>
</evidence>
<evidence type="ECO:0000256" key="1">
    <source>
        <dbReference type="SAM" id="Coils"/>
    </source>
</evidence>
<accession>A0AAE1LR18</accession>
<dbReference type="AlphaFoldDB" id="A0AAE1LR18"/>
<dbReference type="EMBL" id="JAHWGI010001034">
    <property type="protein sequence ID" value="KAK3921434.1"/>
    <property type="molecule type" value="Genomic_DNA"/>
</dbReference>
<name>A0AAE1LR18_9NEOP</name>
<comment type="caution">
    <text evidence="5">The sequence shown here is derived from an EMBL/GenBank/DDBJ whole genome shotgun (WGS) entry which is preliminary data.</text>
</comment>
<protein>
    <submittedName>
        <fullName evidence="5">Alpha-galactosidase</fullName>
    </submittedName>
</protein>